<dbReference type="Gene3D" id="1.10.530.10">
    <property type="match status" value="1"/>
</dbReference>
<keyword evidence="5" id="KW-1185">Reference proteome</keyword>
<proteinExistence type="inferred from homology"/>
<comment type="caution">
    <text evidence="4">The sequence shown here is derived from an EMBL/GenBank/DDBJ whole genome shotgun (WGS) entry which is preliminary data.</text>
</comment>
<feature type="region of interest" description="Disordered" evidence="2">
    <location>
        <begin position="75"/>
        <end position="115"/>
    </location>
</feature>
<feature type="compositionally biased region" description="Basic and acidic residues" evidence="2">
    <location>
        <begin position="96"/>
        <end position="106"/>
    </location>
</feature>
<evidence type="ECO:0000256" key="2">
    <source>
        <dbReference type="SAM" id="MobiDB-lite"/>
    </source>
</evidence>
<dbReference type="PROSITE" id="PS00922">
    <property type="entry name" value="TRANSGLYCOSYLASE"/>
    <property type="match status" value="1"/>
</dbReference>
<evidence type="ECO:0000259" key="3">
    <source>
        <dbReference type="Pfam" id="PF01464"/>
    </source>
</evidence>
<name>A0ABS2PWV0_9BACL</name>
<dbReference type="PANTHER" id="PTHR37423">
    <property type="entry name" value="SOLUBLE LYTIC MUREIN TRANSGLYCOSYLASE-RELATED"/>
    <property type="match status" value="1"/>
</dbReference>
<dbReference type="SUPFAM" id="SSF53955">
    <property type="entry name" value="Lysozyme-like"/>
    <property type="match status" value="1"/>
</dbReference>
<dbReference type="Proteomes" id="UP000808914">
    <property type="component" value="Unassembled WGS sequence"/>
</dbReference>
<dbReference type="InterPro" id="IPR000189">
    <property type="entry name" value="Transglyc_AS"/>
</dbReference>
<accession>A0ABS2PWV0</accession>
<sequence>MINQYQWMQSLMHVNTLNRLYNDNDRGILFSPANLFVEWLEAALMAALYENANQQASHETDAFLMQKLNQPAAIHPKPKTTVKNSQNGHALTHSPETARIDQHQVTDRTGQQPKTVRKHQYQATVQRTHQHQATGHSGIRRNSKINTYIMEAAEKYNVDPKLIQSVIKHESGGNANSTSPVGAQGLMQLMPDTAKALGVTNPYDPKQNIEGGTKYLRSLLDQFNNNTSLAVAAYNAGPGNVRKFGGIPPFKETQNYVKNVLSTYYHEI</sequence>
<dbReference type="InterPro" id="IPR023346">
    <property type="entry name" value="Lysozyme-like_dom_sf"/>
</dbReference>
<evidence type="ECO:0000256" key="1">
    <source>
        <dbReference type="ARBA" id="ARBA00007734"/>
    </source>
</evidence>
<gene>
    <name evidence="4" type="ORF">JOD45_000231</name>
</gene>
<dbReference type="CDD" id="cd00254">
    <property type="entry name" value="LT-like"/>
    <property type="match status" value="1"/>
</dbReference>
<dbReference type="EMBL" id="JAFBER010000001">
    <property type="protein sequence ID" value="MBM7644040.1"/>
    <property type="molecule type" value="Genomic_DNA"/>
</dbReference>
<evidence type="ECO:0000313" key="4">
    <source>
        <dbReference type="EMBL" id="MBM7644040.1"/>
    </source>
</evidence>
<dbReference type="InterPro" id="IPR008258">
    <property type="entry name" value="Transglycosylase_SLT_dom_1"/>
</dbReference>
<feature type="domain" description="Transglycosylase SLT" evidence="3">
    <location>
        <begin position="148"/>
        <end position="256"/>
    </location>
</feature>
<evidence type="ECO:0000313" key="5">
    <source>
        <dbReference type="Proteomes" id="UP000808914"/>
    </source>
</evidence>
<reference evidence="4 5" key="1">
    <citation type="submission" date="2021-01" db="EMBL/GenBank/DDBJ databases">
        <title>Genomic Encyclopedia of Type Strains, Phase IV (KMG-IV): sequencing the most valuable type-strain genomes for metagenomic binning, comparative biology and taxonomic classification.</title>
        <authorList>
            <person name="Goeker M."/>
        </authorList>
    </citation>
    <scope>NUCLEOTIDE SEQUENCE [LARGE SCALE GENOMIC DNA]</scope>
    <source>
        <strain evidence="4 5">DSM 28236</strain>
    </source>
</reference>
<dbReference type="PANTHER" id="PTHR37423:SF2">
    <property type="entry name" value="MEMBRANE-BOUND LYTIC MUREIN TRANSGLYCOSYLASE C"/>
    <property type="match status" value="1"/>
</dbReference>
<organism evidence="4 5">
    <name type="scientific">Scopulibacillus daqui</name>
    <dbReference type="NCBI Taxonomy" id="1469162"/>
    <lineage>
        <taxon>Bacteria</taxon>
        <taxon>Bacillati</taxon>
        <taxon>Bacillota</taxon>
        <taxon>Bacilli</taxon>
        <taxon>Bacillales</taxon>
        <taxon>Sporolactobacillaceae</taxon>
        <taxon>Scopulibacillus</taxon>
    </lineage>
</organism>
<dbReference type="Pfam" id="PF01464">
    <property type="entry name" value="SLT"/>
    <property type="match status" value="1"/>
</dbReference>
<comment type="similarity">
    <text evidence="1">Belongs to the transglycosylase Slt family.</text>
</comment>
<protein>
    <submittedName>
        <fullName evidence="4">Soluble lytic murein transglycosylase-like protein</fullName>
    </submittedName>
</protein>